<feature type="transmembrane region" description="Helical" evidence="5">
    <location>
        <begin position="103"/>
        <end position="119"/>
    </location>
</feature>
<feature type="transmembrane region" description="Helical" evidence="5">
    <location>
        <begin position="161"/>
        <end position="192"/>
    </location>
</feature>
<keyword evidence="5" id="KW-1003">Cell membrane</keyword>
<accession>A0A2S9SLW7</accession>
<comment type="caution">
    <text evidence="6">The sequence shown here is derived from an EMBL/GenBank/DDBJ whole genome shotgun (WGS) entry which is preliminary data.</text>
</comment>
<sequence length="228" mass="25015">MSEFISILTSTEIILGVITFLTSVIAAVVGIGGGMMLIAILPSFLPLNALIPVHGLTQVSSNISRAFFGYKDIQYEVIPKFLIGSVLGIGLFAGILSFISLEYVPLFIGVYILLSLWSEKFNEKIKRYENYYLAGFFQTGLSMVVGATGAALMSITHFLKVVVFIYFGFVFFDFIWIIIAMIFGAVAGSFVGTKARNLIDGKKFTIILKTLLTILAIKLIVDIIVKII</sequence>
<keyword evidence="2 5" id="KW-0812">Transmembrane</keyword>
<dbReference type="EMBL" id="NXGJ01000008">
    <property type="protein sequence ID" value="PRM87581.1"/>
    <property type="molecule type" value="Genomic_DNA"/>
</dbReference>
<evidence type="ECO:0000313" key="7">
    <source>
        <dbReference type="Proteomes" id="UP000239065"/>
    </source>
</evidence>
<evidence type="ECO:0000256" key="2">
    <source>
        <dbReference type="ARBA" id="ARBA00022692"/>
    </source>
</evidence>
<keyword evidence="3 5" id="KW-1133">Transmembrane helix</keyword>
<feature type="transmembrane region" description="Helical" evidence="5">
    <location>
        <begin position="131"/>
        <end position="155"/>
    </location>
</feature>
<dbReference type="InterPro" id="IPR002781">
    <property type="entry name" value="TM_pro_TauE-like"/>
</dbReference>
<gene>
    <name evidence="6" type="ORF">CJ669_07470</name>
</gene>
<feature type="transmembrane region" description="Helical" evidence="5">
    <location>
        <begin position="204"/>
        <end position="225"/>
    </location>
</feature>
<dbReference type="GO" id="GO:0005886">
    <property type="term" value="C:plasma membrane"/>
    <property type="evidence" value="ECO:0007669"/>
    <property type="project" value="UniProtKB-SubCell"/>
</dbReference>
<comment type="subcellular location">
    <subcellularLocation>
        <location evidence="5">Cell membrane</location>
        <topology evidence="5">Multi-pass membrane protein</topology>
    </subcellularLocation>
    <subcellularLocation>
        <location evidence="1">Membrane</location>
        <topology evidence="1">Multi-pass membrane protein</topology>
    </subcellularLocation>
</comment>
<comment type="similarity">
    <text evidence="5">Belongs to the 4-toluene sulfonate uptake permease (TSUP) (TC 2.A.102) family.</text>
</comment>
<evidence type="ECO:0000256" key="1">
    <source>
        <dbReference type="ARBA" id="ARBA00004141"/>
    </source>
</evidence>
<feature type="transmembrane region" description="Helical" evidence="5">
    <location>
        <begin position="77"/>
        <end position="97"/>
    </location>
</feature>
<protein>
    <recommendedName>
        <fullName evidence="5">Probable membrane transporter protein</fullName>
    </recommendedName>
</protein>
<reference evidence="6 7" key="1">
    <citation type="submission" date="2017-09" db="EMBL/GenBank/DDBJ databases">
        <title>Reassesment of A. cryaerophilus.</title>
        <authorList>
            <person name="Perez-Cataluna A."/>
            <person name="Collado L."/>
            <person name="Salgado O."/>
            <person name="Lefinanco V."/>
            <person name="Figueras M.J."/>
        </authorList>
    </citation>
    <scope>NUCLEOTIDE SEQUENCE [LARGE SCALE GENOMIC DNA]</scope>
    <source>
        <strain evidence="6 7">LMG 9861</strain>
    </source>
</reference>
<dbReference type="Pfam" id="PF01925">
    <property type="entry name" value="TauE"/>
    <property type="match status" value="1"/>
</dbReference>
<evidence type="ECO:0000256" key="5">
    <source>
        <dbReference type="RuleBase" id="RU363041"/>
    </source>
</evidence>
<dbReference type="Proteomes" id="UP000239065">
    <property type="component" value="Unassembled WGS sequence"/>
</dbReference>
<name>A0A2S9SLW7_9BACT</name>
<evidence type="ECO:0000313" key="6">
    <source>
        <dbReference type="EMBL" id="PRM87581.1"/>
    </source>
</evidence>
<feature type="transmembrane region" description="Helical" evidence="5">
    <location>
        <begin position="12"/>
        <end position="31"/>
    </location>
</feature>
<dbReference type="AlphaFoldDB" id="A0A2S9SLW7"/>
<dbReference type="RefSeq" id="WP_105909389.1">
    <property type="nucleotide sequence ID" value="NZ_NXGJ01000008.1"/>
</dbReference>
<feature type="transmembrane region" description="Helical" evidence="5">
    <location>
        <begin position="37"/>
        <end position="56"/>
    </location>
</feature>
<organism evidence="6 7">
    <name type="scientific">Aliarcobacter cryaerophilus</name>
    <dbReference type="NCBI Taxonomy" id="28198"/>
    <lineage>
        <taxon>Bacteria</taxon>
        <taxon>Pseudomonadati</taxon>
        <taxon>Campylobacterota</taxon>
        <taxon>Epsilonproteobacteria</taxon>
        <taxon>Campylobacterales</taxon>
        <taxon>Arcobacteraceae</taxon>
        <taxon>Aliarcobacter</taxon>
    </lineage>
</organism>
<evidence type="ECO:0000256" key="3">
    <source>
        <dbReference type="ARBA" id="ARBA00022989"/>
    </source>
</evidence>
<keyword evidence="4 5" id="KW-0472">Membrane</keyword>
<evidence type="ECO:0000256" key="4">
    <source>
        <dbReference type="ARBA" id="ARBA00023136"/>
    </source>
</evidence>
<proteinExistence type="inferred from homology"/>